<feature type="non-terminal residue" evidence="1">
    <location>
        <position position="88"/>
    </location>
</feature>
<sequence>MPRKNAIPNHLKTILQSPTSTPDQIKDAVNEYIEWLKRCINRQFNTKNLDLENYKTHIIMLDSLKTQVNTLIVKLKRSETRCSILQKK</sequence>
<protein>
    <submittedName>
        <fullName evidence="1">36296_t:CDS:1</fullName>
    </submittedName>
</protein>
<comment type="caution">
    <text evidence="1">The sequence shown here is derived from an EMBL/GenBank/DDBJ whole genome shotgun (WGS) entry which is preliminary data.</text>
</comment>
<keyword evidence="2" id="KW-1185">Reference proteome</keyword>
<dbReference type="EMBL" id="CAJVQC010077282">
    <property type="protein sequence ID" value="CAG8815419.1"/>
    <property type="molecule type" value="Genomic_DNA"/>
</dbReference>
<dbReference type="Proteomes" id="UP000789920">
    <property type="component" value="Unassembled WGS sequence"/>
</dbReference>
<evidence type="ECO:0000313" key="2">
    <source>
        <dbReference type="Proteomes" id="UP000789920"/>
    </source>
</evidence>
<proteinExistence type="predicted"/>
<organism evidence="1 2">
    <name type="scientific">Racocetra persica</name>
    <dbReference type="NCBI Taxonomy" id="160502"/>
    <lineage>
        <taxon>Eukaryota</taxon>
        <taxon>Fungi</taxon>
        <taxon>Fungi incertae sedis</taxon>
        <taxon>Mucoromycota</taxon>
        <taxon>Glomeromycotina</taxon>
        <taxon>Glomeromycetes</taxon>
        <taxon>Diversisporales</taxon>
        <taxon>Gigasporaceae</taxon>
        <taxon>Racocetra</taxon>
    </lineage>
</organism>
<evidence type="ECO:0000313" key="1">
    <source>
        <dbReference type="EMBL" id="CAG8815419.1"/>
    </source>
</evidence>
<accession>A0ACA9RWT2</accession>
<name>A0ACA9RWT2_9GLOM</name>
<gene>
    <name evidence="1" type="ORF">RPERSI_LOCUS24216</name>
</gene>
<reference evidence="1" key="1">
    <citation type="submission" date="2021-06" db="EMBL/GenBank/DDBJ databases">
        <authorList>
            <person name="Kallberg Y."/>
            <person name="Tangrot J."/>
            <person name="Rosling A."/>
        </authorList>
    </citation>
    <scope>NUCLEOTIDE SEQUENCE</scope>
    <source>
        <strain evidence="1">MA461A</strain>
    </source>
</reference>